<dbReference type="SFLD" id="SFLDG01387">
    <property type="entry name" value="BtrN-like_SPASM_domain_contain"/>
    <property type="match status" value="1"/>
</dbReference>
<reference evidence="9" key="1">
    <citation type="submission" date="2016-07" db="EMBL/GenBank/DDBJ databases">
        <authorList>
            <person name="Florea S."/>
            <person name="Webb J.S."/>
            <person name="Jaromczyk J."/>
            <person name="Schardl C.L."/>
        </authorList>
    </citation>
    <scope>NUCLEOTIDE SEQUENCE [LARGE SCALE GENOMIC DNA]</scope>
    <source>
        <strain evidence="9">MV-1</strain>
    </source>
</reference>
<evidence type="ECO:0000256" key="6">
    <source>
        <dbReference type="ARBA" id="ARBA00023014"/>
    </source>
</evidence>
<evidence type="ECO:0000256" key="1">
    <source>
        <dbReference type="ARBA" id="ARBA00001966"/>
    </source>
</evidence>
<dbReference type="SFLD" id="SFLDG01067">
    <property type="entry name" value="SPASM/twitch_domain_containing"/>
    <property type="match status" value="1"/>
</dbReference>
<evidence type="ECO:0000259" key="7">
    <source>
        <dbReference type="PROSITE" id="PS51918"/>
    </source>
</evidence>
<evidence type="ECO:0000256" key="2">
    <source>
        <dbReference type="ARBA" id="ARBA00022485"/>
    </source>
</evidence>
<evidence type="ECO:0000256" key="3">
    <source>
        <dbReference type="ARBA" id="ARBA00022691"/>
    </source>
</evidence>
<dbReference type="InterPro" id="IPR058240">
    <property type="entry name" value="rSAM_sf"/>
</dbReference>
<dbReference type="InterPro" id="IPR013785">
    <property type="entry name" value="Aldolase_TIM"/>
</dbReference>
<dbReference type="PANTHER" id="PTHR11228">
    <property type="entry name" value="RADICAL SAM DOMAIN PROTEIN"/>
    <property type="match status" value="1"/>
</dbReference>
<dbReference type="PANTHER" id="PTHR11228:SF34">
    <property type="entry name" value="TUNGSTEN-CONTAINING ALDEHYDE FERREDOXIN OXIDOREDUCTASE COFACTOR MODIFYING PROTEIN"/>
    <property type="match status" value="1"/>
</dbReference>
<evidence type="ECO:0000256" key="4">
    <source>
        <dbReference type="ARBA" id="ARBA00022723"/>
    </source>
</evidence>
<keyword evidence="2" id="KW-0004">4Fe-4S</keyword>
<dbReference type="AlphaFoldDB" id="A0A1E5QBZ8"/>
<keyword evidence="4" id="KW-0479">Metal-binding</keyword>
<dbReference type="STRING" id="28181.BEN30_02535"/>
<dbReference type="Pfam" id="PF13186">
    <property type="entry name" value="SPASM"/>
    <property type="match status" value="1"/>
</dbReference>
<evidence type="ECO:0000313" key="9">
    <source>
        <dbReference type="Proteomes" id="UP000095347"/>
    </source>
</evidence>
<dbReference type="Pfam" id="PF04055">
    <property type="entry name" value="Radical_SAM"/>
    <property type="match status" value="1"/>
</dbReference>
<protein>
    <recommendedName>
        <fullName evidence="7">Radical SAM core domain-containing protein</fullName>
    </recommendedName>
</protein>
<dbReference type="InterPro" id="IPR034391">
    <property type="entry name" value="AdoMet-like_SPASM_containing"/>
</dbReference>
<dbReference type="Proteomes" id="UP000095347">
    <property type="component" value="Unassembled WGS sequence"/>
</dbReference>
<gene>
    <name evidence="8" type="ORF">BEN30_02535</name>
</gene>
<evidence type="ECO:0000256" key="5">
    <source>
        <dbReference type="ARBA" id="ARBA00023004"/>
    </source>
</evidence>
<keyword evidence="9" id="KW-1185">Reference proteome</keyword>
<dbReference type="OrthoDB" id="5288924at2"/>
<keyword evidence="3" id="KW-0949">S-adenosyl-L-methionine</keyword>
<keyword evidence="5" id="KW-0408">Iron</keyword>
<dbReference type="Gene3D" id="3.20.20.70">
    <property type="entry name" value="Aldolase class I"/>
    <property type="match status" value="1"/>
</dbReference>
<dbReference type="GO" id="GO:0051536">
    <property type="term" value="F:iron-sulfur cluster binding"/>
    <property type="evidence" value="ECO:0007669"/>
    <property type="project" value="UniProtKB-KW"/>
</dbReference>
<comment type="caution">
    <text evidence="8">The sequence shown here is derived from an EMBL/GenBank/DDBJ whole genome shotgun (WGS) entry which is preliminary data.</text>
</comment>
<dbReference type="SUPFAM" id="SSF102114">
    <property type="entry name" value="Radical SAM enzymes"/>
    <property type="match status" value="1"/>
</dbReference>
<comment type="cofactor">
    <cofactor evidence="1">
        <name>[4Fe-4S] cluster</name>
        <dbReference type="ChEBI" id="CHEBI:49883"/>
    </cofactor>
</comment>
<dbReference type="EMBL" id="MCGG01000003">
    <property type="protein sequence ID" value="OEJ69572.1"/>
    <property type="molecule type" value="Genomic_DNA"/>
</dbReference>
<keyword evidence="6" id="KW-0411">Iron-sulfur</keyword>
<dbReference type="InterPro" id="IPR023885">
    <property type="entry name" value="4Fe4S-binding_SPASM_dom"/>
</dbReference>
<feature type="domain" description="Radical SAM core" evidence="7">
    <location>
        <begin position="28"/>
        <end position="265"/>
    </location>
</feature>
<proteinExistence type="predicted"/>
<dbReference type="CDD" id="cd01335">
    <property type="entry name" value="Radical_SAM"/>
    <property type="match status" value="1"/>
</dbReference>
<dbReference type="RefSeq" id="WP_069956456.1">
    <property type="nucleotide sequence ID" value="NZ_MCGG01000003.1"/>
</dbReference>
<organism evidence="8 9">
    <name type="scientific">Magnetovibrio blakemorei</name>
    <dbReference type="NCBI Taxonomy" id="28181"/>
    <lineage>
        <taxon>Bacteria</taxon>
        <taxon>Pseudomonadati</taxon>
        <taxon>Pseudomonadota</taxon>
        <taxon>Alphaproteobacteria</taxon>
        <taxon>Rhodospirillales</taxon>
        <taxon>Magnetovibrionaceae</taxon>
        <taxon>Magnetovibrio</taxon>
    </lineage>
</organism>
<sequence>MSENDMSAVVQPRIYSAPKVRLEDQVPLKTPFSAHIDVSSVCNFKCSFCFQADNAAMKGAGLKRGMMPIDLFKKIVDDLGEFDDKLKKIKIGNHGEPTLHPDLPEMIAYARNKGVADTIELFTNGSKLAPTLNSAIAKAGLQRVNISLEGLTAERYMQVAGVRQDMDDLIQNIAHLYSVRGDCKMYIKIADRTSSLDKDDHRIHVLDEDERQYFFDTFGNICDEIYIEKIVPQWAETQADKQNEVDETGMYDQKIKKYKEICPFVFMYLHFNCDGTTSPCTLDWPRKVVIGNVNDQSAKEIWEGEALRQLRVAMLKEARHKINFCNNCSAPMVCVDEDLDPFKEDVLKKMDVPDDETLENNQWVK</sequence>
<accession>A0A1E5QBZ8</accession>
<evidence type="ECO:0000313" key="8">
    <source>
        <dbReference type="EMBL" id="OEJ69572.1"/>
    </source>
</evidence>
<dbReference type="InterPro" id="IPR007197">
    <property type="entry name" value="rSAM"/>
</dbReference>
<dbReference type="InterPro" id="IPR050377">
    <property type="entry name" value="Radical_SAM_PqqE_MftC-like"/>
</dbReference>
<name>A0A1E5QBZ8_9PROT</name>
<dbReference type="SFLD" id="SFLDS00029">
    <property type="entry name" value="Radical_SAM"/>
    <property type="match status" value="1"/>
</dbReference>
<dbReference type="GO" id="GO:0046872">
    <property type="term" value="F:metal ion binding"/>
    <property type="evidence" value="ECO:0007669"/>
    <property type="project" value="UniProtKB-KW"/>
</dbReference>
<dbReference type="GO" id="GO:0003824">
    <property type="term" value="F:catalytic activity"/>
    <property type="evidence" value="ECO:0007669"/>
    <property type="project" value="InterPro"/>
</dbReference>
<dbReference type="PROSITE" id="PS51918">
    <property type="entry name" value="RADICAL_SAM"/>
    <property type="match status" value="1"/>
</dbReference>